<dbReference type="OMA" id="HGWMDVS"/>
<organism evidence="2 3">
    <name type="scientific">Chromobacterium violaceum</name>
    <dbReference type="NCBI Taxonomy" id="536"/>
    <lineage>
        <taxon>Bacteria</taxon>
        <taxon>Pseudomonadati</taxon>
        <taxon>Pseudomonadota</taxon>
        <taxon>Betaproteobacteria</taxon>
        <taxon>Neisseriales</taxon>
        <taxon>Chromobacteriaceae</taxon>
        <taxon>Chromobacterium</taxon>
    </lineage>
</organism>
<sequence length="294" mass="33225">MPGMTPSSSQYLTLNRRRHHLRRWGPEHAPLLILLHGWMDSSATFQFMVDALSSEWQVVAPDWRGFGDSQWNDGSYYFPDYLADLDDLLRQLSPGRPVNLLGHSMGAMIAGIYAGVCPQRIEKLVLAEGFGLNPTRPSEAPGRYGRWLRETSQSIGFEPMASLEQAANKLVARNPMLTPERARWLAAELTRPVDGGFVYRADPRHKMVNPVLYRLEEAMACWRRITAPVLWLLGEHPFDHPIVNDVLATLDQRRACFSRLSEATVAGAGHMLQWEQPESMAAMLESFLLDDETP</sequence>
<evidence type="ECO:0000313" key="3">
    <source>
        <dbReference type="Proteomes" id="UP000196342"/>
    </source>
</evidence>
<reference evidence="2 3" key="1">
    <citation type="submission" date="2017-05" db="EMBL/GenBank/DDBJ databases">
        <title>Chromobacterium violaceum GHPS1 isolated from Hydrocarbon polluted soil in French Guiana display an awesome secondary metabolite arsenal and a battery of drug and heavy-metal-resistance and detoxification of xenobiotics proteins.</title>
        <authorList>
            <person name="Belbahri L."/>
        </authorList>
    </citation>
    <scope>NUCLEOTIDE SEQUENCE [LARGE SCALE GENOMIC DNA]</scope>
    <source>
        <strain evidence="2 3">GHPS1</strain>
    </source>
</reference>
<gene>
    <name evidence="2" type="ORF">CBW21_05565</name>
</gene>
<feature type="domain" description="AB hydrolase-1" evidence="1">
    <location>
        <begin position="30"/>
        <end position="277"/>
    </location>
</feature>
<protein>
    <submittedName>
        <fullName evidence="2">Alpha/beta hydrolase</fullName>
    </submittedName>
</protein>
<evidence type="ECO:0000259" key="1">
    <source>
        <dbReference type="Pfam" id="PF00561"/>
    </source>
</evidence>
<dbReference type="SUPFAM" id="SSF53474">
    <property type="entry name" value="alpha/beta-Hydrolases"/>
    <property type="match status" value="1"/>
</dbReference>
<dbReference type="Proteomes" id="UP000196342">
    <property type="component" value="Unassembled WGS sequence"/>
</dbReference>
<dbReference type="PRINTS" id="PR00111">
    <property type="entry name" value="ABHYDROLASE"/>
</dbReference>
<dbReference type="GO" id="GO:0016787">
    <property type="term" value="F:hydrolase activity"/>
    <property type="evidence" value="ECO:0007669"/>
    <property type="project" value="UniProtKB-KW"/>
</dbReference>
<keyword evidence="2" id="KW-0378">Hydrolase</keyword>
<dbReference type="InterPro" id="IPR000073">
    <property type="entry name" value="AB_hydrolase_1"/>
</dbReference>
<dbReference type="InterPro" id="IPR029058">
    <property type="entry name" value="AB_hydrolase_fold"/>
</dbReference>
<comment type="caution">
    <text evidence="2">The sequence shown here is derived from an EMBL/GenBank/DDBJ whole genome shotgun (WGS) entry which is preliminary data.</text>
</comment>
<dbReference type="AlphaFoldDB" id="A0A1R0MDF4"/>
<proteinExistence type="predicted"/>
<dbReference type="InterPro" id="IPR050266">
    <property type="entry name" value="AB_hydrolase_sf"/>
</dbReference>
<dbReference type="Gene3D" id="3.40.50.1820">
    <property type="entry name" value="alpha/beta hydrolase"/>
    <property type="match status" value="1"/>
</dbReference>
<name>A0A1R0MDF4_CHRVL</name>
<dbReference type="PANTHER" id="PTHR43798:SF33">
    <property type="entry name" value="HYDROLASE, PUTATIVE (AFU_ORTHOLOGUE AFUA_2G14860)-RELATED"/>
    <property type="match status" value="1"/>
</dbReference>
<evidence type="ECO:0000313" key="2">
    <source>
        <dbReference type="EMBL" id="OVE49356.1"/>
    </source>
</evidence>
<dbReference type="EMBL" id="NHOO01000004">
    <property type="protein sequence ID" value="OVE49356.1"/>
    <property type="molecule type" value="Genomic_DNA"/>
</dbReference>
<accession>A0A202BCS2</accession>
<dbReference type="Pfam" id="PF00561">
    <property type="entry name" value="Abhydrolase_1"/>
    <property type="match status" value="1"/>
</dbReference>
<keyword evidence="3" id="KW-1185">Reference proteome</keyword>
<accession>A0A1R0MDF4</accession>
<dbReference type="PANTHER" id="PTHR43798">
    <property type="entry name" value="MONOACYLGLYCEROL LIPASE"/>
    <property type="match status" value="1"/>
</dbReference>
<dbReference type="GO" id="GO:0016020">
    <property type="term" value="C:membrane"/>
    <property type="evidence" value="ECO:0007669"/>
    <property type="project" value="TreeGrafter"/>
</dbReference>